<dbReference type="Pfam" id="PF01810">
    <property type="entry name" value="LysE"/>
    <property type="match status" value="1"/>
</dbReference>
<keyword evidence="2" id="KW-1003">Cell membrane</keyword>
<evidence type="ECO:0000256" key="2">
    <source>
        <dbReference type="ARBA" id="ARBA00022475"/>
    </source>
</evidence>
<dbReference type="GO" id="GO:0005886">
    <property type="term" value="C:plasma membrane"/>
    <property type="evidence" value="ECO:0007669"/>
    <property type="project" value="UniProtKB-SubCell"/>
</dbReference>
<evidence type="ECO:0000313" key="8">
    <source>
        <dbReference type="Proteomes" id="UP000235347"/>
    </source>
</evidence>
<evidence type="ECO:0000256" key="1">
    <source>
        <dbReference type="ARBA" id="ARBA00004651"/>
    </source>
</evidence>
<evidence type="ECO:0000313" key="7">
    <source>
        <dbReference type="EMBL" id="PMS18243.1"/>
    </source>
</evidence>
<comment type="subcellular location">
    <subcellularLocation>
        <location evidence="1">Cell membrane</location>
        <topology evidence="1">Multi-pass membrane protein</topology>
    </subcellularLocation>
</comment>
<keyword evidence="8" id="KW-1185">Reference proteome</keyword>
<dbReference type="EMBL" id="PNYB01000026">
    <property type="protein sequence ID" value="PMS18243.1"/>
    <property type="molecule type" value="Genomic_DNA"/>
</dbReference>
<keyword evidence="5 6" id="KW-0472">Membrane</keyword>
<dbReference type="AlphaFoldDB" id="A0A2N7VM64"/>
<dbReference type="InterPro" id="IPR001123">
    <property type="entry name" value="LeuE-type"/>
</dbReference>
<evidence type="ECO:0000256" key="6">
    <source>
        <dbReference type="SAM" id="Phobius"/>
    </source>
</evidence>
<keyword evidence="3 6" id="KW-0812">Transmembrane</keyword>
<proteinExistence type="predicted"/>
<keyword evidence="4 6" id="KW-1133">Transmembrane helix</keyword>
<name>A0A2N7VM64_9BURK</name>
<protein>
    <submittedName>
        <fullName evidence="7">Lysine transporter LysE</fullName>
    </submittedName>
</protein>
<feature type="transmembrane region" description="Helical" evidence="6">
    <location>
        <begin position="37"/>
        <end position="61"/>
    </location>
</feature>
<organism evidence="7 8">
    <name type="scientific">Trinickia soli</name>
    <dbReference type="NCBI Taxonomy" id="380675"/>
    <lineage>
        <taxon>Bacteria</taxon>
        <taxon>Pseudomonadati</taxon>
        <taxon>Pseudomonadota</taxon>
        <taxon>Betaproteobacteria</taxon>
        <taxon>Burkholderiales</taxon>
        <taxon>Burkholderiaceae</taxon>
        <taxon>Trinickia</taxon>
    </lineage>
</organism>
<dbReference type="RefSeq" id="WP_102612218.1">
    <property type="nucleotide sequence ID" value="NZ_CADIKD010000022.1"/>
</dbReference>
<feature type="transmembrane region" description="Helical" evidence="6">
    <location>
        <begin position="146"/>
        <end position="168"/>
    </location>
</feature>
<dbReference type="PANTHER" id="PTHR30086:SF20">
    <property type="entry name" value="ARGININE EXPORTER PROTEIN ARGO-RELATED"/>
    <property type="match status" value="1"/>
</dbReference>
<dbReference type="GO" id="GO:0015171">
    <property type="term" value="F:amino acid transmembrane transporter activity"/>
    <property type="evidence" value="ECO:0007669"/>
    <property type="project" value="TreeGrafter"/>
</dbReference>
<reference evidence="7 8" key="1">
    <citation type="submission" date="2018-01" db="EMBL/GenBank/DDBJ databases">
        <title>Whole genome analyses suggest that Burkholderia sensu lato contains two further novel genera in the rhizoxinica-symbiotica group Mycetohabitans gen. nov., and Trinickia gen. nov.: implications for the evolution of diazotrophy and nodulation in the Burkholderiaceae.</title>
        <authorList>
            <person name="Estrada-de los Santos P."/>
            <person name="Palmer M."/>
            <person name="Chavez-Ramirez B."/>
            <person name="Beukes C."/>
            <person name="Steenkamp E.T."/>
            <person name="Hirsch A.M."/>
            <person name="Manyaka P."/>
            <person name="Maluk M."/>
            <person name="Lafos M."/>
            <person name="Crook M."/>
            <person name="Gross E."/>
            <person name="Simon M.F."/>
            <person name="Bueno dos Reis Junior F."/>
            <person name="Poole P.S."/>
            <person name="Venter S.N."/>
            <person name="James E.K."/>
        </authorList>
    </citation>
    <scope>NUCLEOTIDE SEQUENCE [LARGE SCALE GENOMIC DNA]</scope>
    <source>
        <strain evidence="7 8">GP25-8</strain>
    </source>
</reference>
<dbReference type="PANTHER" id="PTHR30086">
    <property type="entry name" value="ARGININE EXPORTER PROTEIN ARGO"/>
    <property type="match status" value="1"/>
</dbReference>
<feature type="transmembrane region" description="Helical" evidence="6">
    <location>
        <begin position="6"/>
        <end position="25"/>
    </location>
</feature>
<accession>A0A2N7VM64</accession>
<evidence type="ECO:0000256" key="4">
    <source>
        <dbReference type="ARBA" id="ARBA00022989"/>
    </source>
</evidence>
<feature type="transmembrane region" description="Helical" evidence="6">
    <location>
        <begin position="189"/>
        <end position="209"/>
    </location>
</feature>
<dbReference type="Proteomes" id="UP000235347">
    <property type="component" value="Unassembled WGS sequence"/>
</dbReference>
<evidence type="ECO:0000256" key="5">
    <source>
        <dbReference type="ARBA" id="ARBA00023136"/>
    </source>
</evidence>
<sequence length="213" mass="21607">MLFIKSLTIGLSIAAPVGPIGLLCIQRSLSRGFRSGFATGMGAACADGIYGLLGALGIAGIAATLPALSTVLKIGGGAFLLWLAWAVAREKPAAPVAVSDTTRTSTTREFLTTFGLTLSNPMTIISFIGIFAALGPPSADASGRGGSGWFAVIPMVAGVFVGSAIWWLCLSGASSALGKRMPASFIHGIARLSALIIAVFGAVQLVIGLRSLI</sequence>
<feature type="transmembrane region" description="Helical" evidence="6">
    <location>
        <begin position="109"/>
        <end position="134"/>
    </location>
</feature>
<evidence type="ECO:0000256" key="3">
    <source>
        <dbReference type="ARBA" id="ARBA00022692"/>
    </source>
</evidence>
<comment type="caution">
    <text evidence="7">The sequence shown here is derived from an EMBL/GenBank/DDBJ whole genome shotgun (WGS) entry which is preliminary data.</text>
</comment>
<gene>
    <name evidence="7" type="ORF">C0Z19_23380</name>
</gene>